<feature type="compositionally biased region" description="Basic and acidic residues" evidence="1">
    <location>
        <begin position="29"/>
        <end position="42"/>
    </location>
</feature>
<comment type="caution">
    <text evidence="2">The sequence shown here is derived from an EMBL/GenBank/DDBJ whole genome shotgun (WGS) entry which is preliminary data.</text>
</comment>
<gene>
    <name evidence="2" type="ORF">B7P43_G18076</name>
</gene>
<evidence type="ECO:0000313" key="3">
    <source>
        <dbReference type="Proteomes" id="UP000235965"/>
    </source>
</evidence>
<dbReference type="Proteomes" id="UP000235965">
    <property type="component" value="Unassembled WGS sequence"/>
</dbReference>
<sequence>MYQPVVGGVWIKDKFFSDELADLPCETCSHGDSENGSDRGEQRIVATDSKSDSSSDSSAGNNIVGIVQNLKKKKITKI</sequence>
<keyword evidence="3" id="KW-1185">Reference proteome</keyword>
<name>A0A2J7PYG0_9NEOP</name>
<dbReference type="EMBL" id="NEVH01020432">
    <property type="protein sequence ID" value="PNF21352.1"/>
    <property type="molecule type" value="Genomic_DNA"/>
</dbReference>
<feature type="region of interest" description="Disordered" evidence="1">
    <location>
        <begin position="29"/>
        <end position="61"/>
    </location>
</feature>
<accession>A0A2J7PYG0</accession>
<protein>
    <submittedName>
        <fullName evidence="2">Uncharacterized protein</fullName>
    </submittedName>
</protein>
<organism evidence="2 3">
    <name type="scientific">Cryptotermes secundus</name>
    <dbReference type="NCBI Taxonomy" id="105785"/>
    <lineage>
        <taxon>Eukaryota</taxon>
        <taxon>Metazoa</taxon>
        <taxon>Ecdysozoa</taxon>
        <taxon>Arthropoda</taxon>
        <taxon>Hexapoda</taxon>
        <taxon>Insecta</taxon>
        <taxon>Pterygota</taxon>
        <taxon>Neoptera</taxon>
        <taxon>Polyneoptera</taxon>
        <taxon>Dictyoptera</taxon>
        <taxon>Blattodea</taxon>
        <taxon>Blattoidea</taxon>
        <taxon>Termitoidae</taxon>
        <taxon>Kalotermitidae</taxon>
        <taxon>Cryptotermitinae</taxon>
        <taxon>Cryptotermes</taxon>
    </lineage>
</organism>
<evidence type="ECO:0000256" key="1">
    <source>
        <dbReference type="SAM" id="MobiDB-lite"/>
    </source>
</evidence>
<proteinExistence type="predicted"/>
<dbReference type="InParanoid" id="A0A2J7PYG0"/>
<reference evidence="2 3" key="1">
    <citation type="submission" date="2017-12" db="EMBL/GenBank/DDBJ databases">
        <title>Hemimetabolous genomes reveal molecular basis of termite eusociality.</title>
        <authorList>
            <person name="Harrison M.C."/>
            <person name="Jongepier E."/>
            <person name="Robertson H.M."/>
            <person name="Arning N."/>
            <person name="Bitard-Feildel T."/>
            <person name="Chao H."/>
            <person name="Childers C.P."/>
            <person name="Dinh H."/>
            <person name="Doddapaneni H."/>
            <person name="Dugan S."/>
            <person name="Gowin J."/>
            <person name="Greiner C."/>
            <person name="Han Y."/>
            <person name="Hu H."/>
            <person name="Hughes D.S.T."/>
            <person name="Huylmans A.-K."/>
            <person name="Kemena C."/>
            <person name="Kremer L.P.M."/>
            <person name="Lee S.L."/>
            <person name="Lopez-Ezquerra A."/>
            <person name="Mallet L."/>
            <person name="Monroy-Kuhn J.M."/>
            <person name="Moser A."/>
            <person name="Murali S.C."/>
            <person name="Muzny D.M."/>
            <person name="Otani S."/>
            <person name="Piulachs M.-D."/>
            <person name="Poelchau M."/>
            <person name="Qu J."/>
            <person name="Schaub F."/>
            <person name="Wada-Katsumata A."/>
            <person name="Worley K.C."/>
            <person name="Xie Q."/>
            <person name="Ylla G."/>
            <person name="Poulsen M."/>
            <person name="Gibbs R.A."/>
            <person name="Schal C."/>
            <person name="Richards S."/>
            <person name="Belles X."/>
            <person name="Korb J."/>
            <person name="Bornberg-Bauer E."/>
        </authorList>
    </citation>
    <scope>NUCLEOTIDE SEQUENCE [LARGE SCALE GENOMIC DNA]</scope>
    <source>
        <tissue evidence="2">Whole body</tissue>
    </source>
</reference>
<dbReference type="AlphaFoldDB" id="A0A2J7PYG0"/>
<evidence type="ECO:0000313" key="2">
    <source>
        <dbReference type="EMBL" id="PNF21352.1"/>
    </source>
</evidence>